<dbReference type="OMA" id="FAMADHE"/>
<dbReference type="HOGENOM" id="CLU_994853_0_0_1"/>
<dbReference type="Proteomes" id="UP000000305">
    <property type="component" value="Unassembled WGS sequence"/>
</dbReference>
<accession>E9I362</accession>
<protein>
    <recommendedName>
        <fullName evidence="6">G-protein coupled receptors family 2 profile 2 domain-containing protein</fullName>
    </recommendedName>
</protein>
<dbReference type="PROSITE" id="PS50261">
    <property type="entry name" value="G_PROTEIN_RECEP_F2_4"/>
    <property type="match status" value="1"/>
</dbReference>
<feature type="transmembrane region" description="Helical" evidence="5">
    <location>
        <begin position="111"/>
        <end position="133"/>
    </location>
</feature>
<dbReference type="PRINTS" id="PR00249">
    <property type="entry name" value="GPCRSECRETIN"/>
</dbReference>
<organism evidence="7 8">
    <name type="scientific">Daphnia pulex</name>
    <name type="common">Water flea</name>
    <dbReference type="NCBI Taxonomy" id="6669"/>
    <lineage>
        <taxon>Eukaryota</taxon>
        <taxon>Metazoa</taxon>
        <taxon>Ecdysozoa</taxon>
        <taxon>Arthropoda</taxon>
        <taxon>Crustacea</taxon>
        <taxon>Branchiopoda</taxon>
        <taxon>Diplostraca</taxon>
        <taxon>Cladocera</taxon>
        <taxon>Anomopoda</taxon>
        <taxon>Daphniidae</taxon>
        <taxon>Daphnia</taxon>
    </lineage>
</organism>
<name>E9I362_DAPPU</name>
<gene>
    <name evidence="7" type="ORF">DAPPUDRAFT_338950</name>
</gene>
<dbReference type="eggNOG" id="KOG4193">
    <property type="taxonomic scope" value="Eukaryota"/>
</dbReference>
<feature type="domain" description="G-protein coupled receptors family 2 profile 2" evidence="6">
    <location>
        <begin position="1"/>
        <end position="163"/>
    </location>
</feature>
<evidence type="ECO:0000259" key="6">
    <source>
        <dbReference type="PROSITE" id="PS50261"/>
    </source>
</evidence>
<evidence type="ECO:0000256" key="4">
    <source>
        <dbReference type="ARBA" id="ARBA00023136"/>
    </source>
</evidence>
<dbReference type="EMBL" id="GL734392">
    <property type="protein sequence ID" value="EFX61568.1"/>
    <property type="molecule type" value="Genomic_DNA"/>
</dbReference>
<keyword evidence="4 5" id="KW-0472">Membrane</keyword>
<dbReference type="AlphaFoldDB" id="E9I362"/>
<dbReference type="PANTHER" id="PTHR12011">
    <property type="entry name" value="ADHESION G-PROTEIN COUPLED RECEPTOR"/>
    <property type="match status" value="1"/>
</dbReference>
<dbReference type="GO" id="GO:0016020">
    <property type="term" value="C:membrane"/>
    <property type="evidence" value="ECO:0007669"/>
    <property type="project" value="UniProtKB-SubCell"/>
</dbReference>
<dbReference type="Gene3D" id="1.20.1070.10">
    <property type="entry name" value="Rhodopsin 7-helix transmembrane proteins"/>
    <property type="match status" value="1"/>
</dbReference>
<dbReference type="PANTHER" id="PTHR12011:SF347">
    <property type="entry name" value="FI21270P1-RELATED"/>
    <property type="match status" value="1"/>
</dbReference>
<evidence type="ECO:0000256" key="1">
    <source>
        <dbReference type="ARBA" id="ARBA00004141"/>
    </source>
</evidence>
<keyword evidence="2 5" id="KW-0812">Transmembrane</keyword>
<evidence type="ECO:0000313" key="7">
    <source>
        <dbReference type="EMBL" id="EFX61568.1"/>
    </source>
</evidence>
<keyword evidence="3 5" id="KW-1133">Transmembrane helix</keyword>
<evidence type="ECO:0000256" key="3">
    <source>
        <dbReference type="ARBA" id="ARBA00022989"/>
    </source>
</evidence>
<evidence type="ECO:0000256" key="2">
    <source>
        <dbReference type="ARBA" id="ARBA00022692"/>
    </source>
</evidence>
<dbReference type="InterPro" id="IPR017981">
    <property type="entry name" value="GPCR_2-like_7TM"/>
</dbReference>
<evidence type="ECO:0000256" key="5">
    <source>
        <dbReference type="SAM" id="Phobius"/>
    </source>
</evidence>
<reference evidence="7 8" key="1">
    <citation type="journal article" date="2011" name="Science">
        <title>The ecoresponsive genome of Daphnia pulex.</title>
        <authorList>
            <person name="Colbourne J.K."/>
            <person name="Pfrender M.E."/>
            <person name="Gilbert D."/>
            <person name="Thomas W.K."/>
            <person name="Tucker A."/>
            <person name="Oakley T.H."/>
            <person name="Tokishita S."/>
            <person name="Aerts A."/>
            <person name="Arnold G.J."/>
            <person name="Basu M.K."/>
            <person name="Bauer D.J."/>
            <person name="Caceres C.E."/>
            <person name="Carmel L."/>
            <person name="Casola C."/>
            <person name="Choi J.H."/>
            <person name="Detter J.C."/>
            <person name="Dong Q."/>
            <person name="Dusheyko S."/>
            <person name="Eads B.D."/>
            <person name="Frohlich T."/>
            <person name="Geiler-Samerotte K.A."/>
            <person name="Gerlach D."/>
            <person name="Hatcher P."/>
            <person name="Jogdeo S."/>
            <person name="Krijgsveld J."/>
            <person name="Kriventseva E.V."/>
            <person name="Kultz D."/>
            <person name="Laforsch C."/>
            <person name="Lindquist E."/>
            <person name="Lopez J."/>
            <person name="Manak J.R."/>
            <person name="Muller J."/>
            <person name="Pangilinan J."/>
            <person name="Patwardhan R.P."/>
            <person name="Pitluck S."/>
            <person name="Pritham E.J."/>
            <person name="Rechtsteiner A."/>
            <person name="Rho M."/>
            <person name="Rogozin I.B."/>
            <person name="Sakarya O."/>
            <person name="Salamov A."/>
            <person name="Schaack S."/>
            <person name="Shapiro H."/>
            <person name="Shiga Y."/>
            <person name="Skalitzky C."/>
            <person name="Smith Z."/>
            <person name="Souvorov A."/>
            <person name="Sung W."/>
            <person name="Tang Z."/>
            <person name="Tsuchiya D."/>
            <person name="Tu H."/>
            <person name="Vos H."/>
            <person name="Wang M."/>
            <person name="Wolf Y.I."/>
            <person name="Yamagata H."/>
            <person name="Yamada T."/>
            <person name="Ye Y."/>
            <person name="Shaw J.R."/>
            <person name="Andrews J."/>
            <person name="Crease T.J."/>
            <person name="Tang H."/>
            <person name="Lucas S.M."/>
            <person name="Robertson H.M."/>
            <person name="Bork P."/>
            <person name="Koonin E.V."/>
            <person name="Zdobnov E.M."/>
            <person name="Grigoriev I.V."/>
            <person name="Lynch M."/>
            <person name="Boore J.L."/>
        </authorList>
    </citation>
    <scope>NUCLEOTIDE SEQUENCE [LARGE SCALE GENOMIC DNA]</scope>
</reference>
<sequence>MFVEGLYLYFLITKVFYGSGLKQWQYYIIGYGVPVLTVTITLAVTKTKAYLGDPFSYCWLSYENGAIWAFAGPVAAIIFINLIFLSWAVSVRFKLRRNPAEIKENKQNFRWIYGVISLTFILGITWVFGFLSFGQSSLIFAYIFTILNSLQGFFIFITFCVINKKVRKDVHRQFITSQRMQRVALYFSIELSDLNMPSAPNRTGSYNVQRQASSSSNSFSHVSEVSFRLFNSQSLSFKADVNLDSLNLVSTYSCDLFLKKQGNNKSFLNPDQEVARFVES</sequence>
<dbReference type="FunFam" id="1.20.1070.10:FF:001054">
    <property type="entry name" value="Uncharacterized protein"/>
    <property type="match status" value="1"/>
</dbReference>
<dbReference type="GO" id="GO:0007166">
    <property type="term" value="P:cell surface receptor signaling pathway"/>
    <property type="evidence" value="ECO:0007669"/>
    <property type="project" value="InterPro"/>
</dbReference>
<dbReference type="InParanoid" id="E9I362"/>
<dbReference type="OrthoDB" id="1100386at2759"/>
<comment type="subcellular location">
    <subcellularLocation>
        <location evidence="1">Membrane</location>
        <topology evidence="1">Multi-pass membrane protein</topology>
    </subcellularLocation>
</comment>
<keyword evidence="8" id="KW-1185">Reference proteome</keyword>
<proteinExistence type="predicted"/>
<evidence type="ECO:0000313" key="8">
    <source>
        <dbReference type="Proteomes" id="UP000000305"/>
    </source>
</evidence>
<dbReference type="Pfam" id="PF00002">
    <property type="entry name" value="7tm_2"/>
    <property type="match status" value="1"/>
</dbReference>
<dbReference type="KEGG" id="dpx:DAPPUDRAFT_338950"/>
<dbReference type="STRING" id="6669.E9I362"/>
<dbReference type="GO" id="GO:0004930">
    <property type="term" value="F:G protein-coupled receptor activity"/>
    <property type="evidence" value="ECO:0007669"/>
    <property type="project" value="InterPro"/>
</dbReference>
<feature type="transmembrane region" description="Helical" evidence="5">
    <location>
        <begin position="24"/>
        <end position="45"/>
    </location>
</feature>
<dbReference type="InterPro" id="IPR000832">
    <property type="entry name" value="GPCR_2_secretin-like"/>
</dbReference>
<feature type="transmembrane region" description="Helical" evidence="5">
    <location>
        <begin position="65"/>
        <end position="90"/>
    </location>
</feature>
<feature type="transmembrane region" description="Helical" evidence="5">
    <location>
        <begin position="139"/>
        <end position="162"/>
    </location>
</feature>
<dbReference type="PhylomeDB" id="E9I362"/>